<dbReference type="EMBL" id="FRAP01000017">
    <property type="protein sequence ID" value="SHL07771.1"/>
    <property type="molecule type" value="Genomic_DNA"/>
</dbReference>
<dbReference type="PANTHER" id="PTHR34861:SF11">
    <property type="entry name" value="CYCLASE"/>
    <property type="match status" value="1"/>
</dbReference>
<dbReference type="GO" id="GO:0019441">
    <property type="term" value="P:L-tryptophan catabolic process to kynurenine"/>
    <property type="evidence" value="ECO:0007669"/>
    <property type="project" value="InterPro"/>
</dbReference>
<reference evidence="1 2" key="1">
    <citation type="submission" date="2016-11" db="EMBL/GenBank/DDBJ databases">
        <authorList>
            <person name="Jaros S."/>
            <person name="Januszkiewicz K."/>
            <person name="Wedrychowicz H."/>
        </authorList>
    </citation>
    <scope>NUCLEOTIDE SEQUENCE [LARGE SCALE GENOMIC DNA]</scope>
    <source>
        <strain evidence="1 2">DSM 43832</strain>
    </source>
</reference>
<dbReference type="Proteomes" id="UP000184363">
    <property type="component" value="Unassembled WGS sequence"/>
</dbReference>
<gene>
    <name evidence="1" type="ORF">SAMN05443637_117122</name>
</gene>
<dbReference type="Gene3D" id="3.50.30.50">
    <property type="entry name" value="Putative cyclase"/>
    <property type="match status" value="1"/>
</dbReference>
<proteinExistence type="predicted"/>
<protein>
    <submittedName>
        <fullName evidence="1">Kynurenine formamidase</fullName>
    </submittedName>
</protein>
<dbReference type="RefSeq" id="WP_073458924.1">
    <property type="nucleotide sequence ID" value="NZ_CALGVN010000041.1"/>
</dbReference>
<dbReference type="InterPro" id="IPR007325">
    <property type="entry name" value="KFase/CYL"/>
</dbReference>
<evidence type="ECO:0000313" key="2">
    <source>
        <dbReference type="Proteomes" id="UP000184363"/>
    </source>
</evidence>
<dbReference type="PANTHER" id="PTHR34861">
    <property type="match status" value="1"/>
</dbReference>
<keyword evidence="2" id="KW-1185">Reference proteome</keyword>
<organism evidence="1 2">
    <name type="scientific">Pseudonocardia thermophila</name>
    <dbReference type="NCBI Taxonomy" id="1848"/>
    <lineage>
        <taxon>Bacteria</taxon>
        <taxon>Bacillati</taxon>
        <taxon>Actinomycetota</taxon>
        <taxon>Actinomycetes</taxon>
        <taxon>Pseudonocardiales</taxon>
        <taxon>Pseudonocardiaceae</taxon>
        <taxon>Pseudonocardia</taxon>
    </lineage>
</organism>
<dbReference type="STRING" id="1848.SAMN05443637_117122"/>
<name>A0A1M6XP74_PSETH</name>
<dbReference type="AlphaFoldDB" id="A0A1M6XP74"/>
<sequence length="319" mass="35828">MTYPKYAELPFVEGTTERHCWGVFGADDELGCLNFITPEKTAAAFRSVRHGVVVNLDLPLTEPATVFWSKREPLQHHEVLKRNSRDDYLDNFYLQGSTQWDGLRHQRFRQFGYYGGRQESDLDGGGVLGIDRWARTGIMTRGVLVDLPRHRSRRGLPPVRPDERFAVSAEIIEEIAADEGVAIEPGDVLLLRTGWLPWYLGLDDARRDQLVAAFREDRTALRLPGLDASVETTAWLWDRRIAGVVADNPTLEALPYDRSVGWAHHRLLVLLGLPLGELWALEDLAVRCAELGTWSFALVSAPLNLPRGCASPANAYAVF</sequence>
<dbReference type="Pfam" id="PF04199">
    <property type="entry name" value="Cyclase"/>
    <property type="match status" value="1"/>
</dbReference>
<dbReference type="GO" id="GO:0004061">
    <property type="term" value="F:arylformamidase activity"/>
    <property type="evidence" value="ECO:0007669"/>
    <property type="project" value="InterPro"/>
</dbReference>
<dbReference type="SUPFAM" id="SSF102198">
    <property type="entry name" value="Putative cyclase"/>
    <property type="match status" value="1"/>
</dbReference>
<dbReference type="OrthoDB" id="7067800at2"/>
<accession>A0A1M6XP74</accession>
<evidence type="ECO:0000313" key="1">
    <source>
        <dbReference type="EMBL" id="SHL07771.1"/>
    </source>
</evidence>
<dbReference type="InterPro" id="IPR037175">
    <property type="entry name" value="KFase_sf"/>
</dbReference>